<dbReference type="GO" id="GO:0016020">
    <property type="term" value="C:membrane"/>
    <property type="evidence" value="ECO:0007669"/>
    <property type="project" value="InterPro"/>
</dbReference>
<evidence type="ECO:0000313" key="5">
    <source>
        <dbReference type="Proteomes" id="UP000663829"/>
    </source>
</evidence>
<accession>A0A814EVW3</accession>
<sequence length="175" mass="20418">MAQYQTTGYTNCREILDSLARLSQTIDTQAKQLSDKERLIGSPSDSPAFRNSLANDEKRLHDTVQQTTTLFKKLTTEVGSRRSDLSQEEKIQMTQVQKAMEQALKKYQQILKTLNEKRQQFQAAKQDTLIDFEQDNTDDVNKRLQMRSQMQVQKDRLRDQVEQQYVIEEAVENVQ</sequence>
<proteinExistence type="predicted"/>
<evidence type="ECO:0000313" key="3">
    <source>
        <dbReference type="EMBL" id="CAF0971490.1"/>
    </source>
</evidence>
<dbReference type="Proteomes" id="UP000681722">
    <property type="component" value="Unassembled WGS sequence"/>
</dbReference>
<name>A0A814EVW3_9BILA</name>
<comment type="caution">
    <text evidence="3">The sequence shown here is derived from an EMBL/GenBank/DDBJ whole genome shotgun (WGS) entry which is preliminary data.</text>
</comment>
<dbReference type="Proteomes" id="UP000663829">
    <property type="component" value="Unassembled WGS sequence"/>
</dbReference>
<feature type="domain" description="Syntaxin N-terminal" evidence="2">
    <location>
        <begin position="22"/>
        <end position="140"/>
    </location>
</feature>
<feature type="non-terminal residue" evidence="3">
    <location>
        <position position="175"/>
    </location>
</feature>
<organism evidence="3 5">
    <name type="scientific">Didymodactylos carnosus</name>
    <dbReference type="NCBI Taxonomy" id="1234261"/>
    <lineage>
        <taxon>Eukaryota</taxon>
        <taxon>Metazoa</taxon>
        <taxon>Spiralia</taxon>
        <taxon>Gnathifera</taxon>
        <taxon>Rotifera</taxon>
        <taxon>Eurotatoria</taxon>
        <taxon>Bdelloidea</taxon>
        <taxon>Philodinida</taxon>
        <taxon>Philodinidae</taxon>
        <taxon>Didymodactylos</taxon>
    </lineage>
</organism>
<dbReference type="Gene3D" id="1.20.58.70">
    <property type="match status" value="1"/>
</dbReference>
<dbReference type="EMBL" id="CAJNOQ010002659">
    <property type="protein sequence ID" value="CAF0971490.1"/>
    <property type="molecule type" value="Genomic_DNA"/>
</dbReference>
<dbReference type="Pfam" id="PF14523">
    <property type="entry name" value="Syntaxin_2"/>
    <property type="match status" value="1"/>
</dbReference>
<dbReference type="InterPro" id="IPR006011">
    <property type="entry name" value="Syntaxin_N"/>
</dbReference>
<gene>
    <name evidence="3" type="ORF">GPM918_LOCUS12260</name>
    <name evidence="4" type="ORF">SRO942_LOCUS12261</name>
</gene>
<protein>
    <recommendedName>
        <fullName evidence="2">Syntaxin N-terminal domain-containing protein</fullName>
    </recommendedName>
</protein>
<evidence type="ECO:0000313" key="4">
    <source>
        <dbReference type="EMBL" id="CAF3744496.1"/>
    </source>
</evidence>
<dbReference type="EMBL" id="CAJOBC010002659">
    <property type="protein sequence ID" value="CAF3744496.1"/>
    <property type="molecule type" value="Genomic_DNA"/>
</dbReference>
<reference evidence="3" key="1">
    <citation type="submission" date="2021-02" db="EMBL/GenBank/DDBJ databases">
        <authorList>
            <person name="Nowell W R."/>
        </authorList>
    </citation>
    <scope>NUCLEOTIDE SEQUENCE</scope>
</reference>
<keyword evidence="5" id="KW-1185">Reference proteome</keyword>
<keyword evidence="1" id="KW-0175">Coiled coil</keyword>
<dbReference type="OrthoDB" id="75754at2759"/>
<dbReference type="AlphaFoldDB" id="A0A814EVW3"/>
<evidence type="ECO:0000259" key="2">
    <source>
        <dbReference type="Pfam" id="PF14523"/>
    </source>
</evidence>
<evidence type="ECO:0000256" key="1">
    <source>
        <dbReference type="SAM" id="Coils"/>
    </source>
</evidence>
<feature type="coiled-coil region" evidence="1">
    <location>
        <begin position="93"/>
        <end position="127"/>
    </location>
</feature>